<dbReference type="PANTHER" id="PTHR30570:SF6">
    <property type="entry name" value="PHOSPHATE-BINDING PROTEIN PSTS"/>
    <property type="match status" value="1"/>
</dbReference>
<evidence type="ECO:0000313" key="6">
    <source>
        <dbReference type="EMBL" id="GAC15381.1"/>
    </source>
</evidence>
<protein>
    <recommendedName>
        <fullName evidence="4">Phosphate-binding protein</fullName>
    </recommendedName>
</protein>
<feature type="chain" id="PRO_5027157714" description="Phosphate-binding protein" evidence="4">
    <location>
        <begin position="27"/>
        <end position="320"/>
    </location>
</feature>
<dbReference type="EMBL" id="BAEN01000055">
    <property type="protein sequence ID" value="GAC15381.1"/>
    <property type="molecule type" value="Genomic_DNA"/>
</dbReference>
<accession>K6XUP8</accession>
<comment type="similarity">
    <text evidence="1 4">Belongs to the PstS family.</text>
</comment>
<dbReference type="AlphaFoldDB" id="K6XUP8"/>
<dbReference type="InterPro" id="IPR011862">
    <property type="entry name" value="Phos-bd"/>
</dbReference>
<dbReference type="PANTHER" id="PTHR30570">
    <property type="entry name" value="PERIPLASMIC PHOSPHATE BINDING COMPONENT OF PHOSPHATE ABC TRANSPORTER"/>
    <property type="match status" value="1"/>
</dbReference>
<proteinExistence type="inferred from homology"/>
<keyword evidence="4" id="KW-0592">Phosphate transport</keyword>
<dbReference type="RefSeq" id="WP_008845186.1">
    <property type="nucleotide sequence ID" value="NZ_BAEN01000055.1"/>
</dbReference>
<comment type="function">
    <text evidence="4">Involved in the system for phosphate transport across the cytoplasmic membrane.</text>
</comment>
<evidence type="ECO:0000256" key="3">
    <source>
        <dbReference type="ARBA" id="ARBA00022729"/>
    </source>
</evidence>
<dbReference type="STRING" id="1127673.GLIP_2760"/>
<dbReference type="GO" id="GO:0005576">
    <property type="term" value="C:extracellular region"/>
    <property type="evidence" value="ECO:0007669"/>
    <property type="project" value="UniProtKB-SubCell"/>
</dbReference>
<name>K6XUP8_9ALTE</name>
<evidence type="ECO:0000259" key="5">
    <source>
        <dbReference type="Pfam" id="PF12849"/>
    </source>
</evidence>
<dbReference type="Gene3D" id="3.40.190.10">
    <property type="entry name" value="Periplasmic binding protein-like II"/>
    <property type="match status" value="2"/>
</dbReference>
<dbReference type="InterPro" id="IPR050811">
    <property type="entry name" value="Phosphate_ABC_transporter"/>
</dbReference>
<dbReference type="InterPro" id="IPR024370">
    <property type="entry name" value="PBP_domain"/>
</dbReference>
<reference evidence="6 7" key="1">
    <citation type="journal article" date="2017" name="Antonie Van Leeuwenhoek">
        <title>Rhizobium rhizosphaerae sp. nov., a novel species isolated from rice rhizosphere.</title>
        <authorList>
            <person name="Zhao J.J."/>
            <person name="Zhang J."/>
            <person name="Zhang R.J."/>
            <person name="Zhang C.W."/>
            <person name="Yin H.Q."/>
            <person name="Zhang X.X."/>
        </authorList>
    </citation>
    <scope>NUCLEOTIDE SEQUENCE [LARGE SCALE GENOMIC DNA]</scope>
    <source>
        <strain evidence="6 7">E3</strain>
    </source>
</reference>
<keyword evidence="4" id="KW-0964">Secreted</keyword>
<evidence type="ECO:0000256" key="1">
    <source>
        <dbReference type="ARBA" id="ARBA00008725"/>
    </source>
</evidence>
<dbReference type="Proteomes" id="UP000006334">
    <property type="component" value="Unassembled WGS sequence"/>
</dbReference>
<keyword evidence="4" id="KW-0574">Periplasm</keyword>
<dbReference type="NCBIfam" id="TIGR02136">
    <property type="entry name" value="ptsS_2"/>
    <property type="match status" value="1"/>
</dbReference>
<comment type="subcellular location">
    <subcellularLocation>
        <location evidence="4">Periplasm</location>
    </subcellularLocation>
    <subcellularLocation>
        <location evidence="4">Secreted</location>
    </subcellularLocation>
</comment>
<dbReference type="Pfam" id="PF12849">
    <property type="entry name" value="PBP_like_2"/>
    <property type="match status" value="1"/>
</dbReference>
<sequence length="320" mass="34705">MSKRSIKNILQWICASFAALSCLTLAAETYQKQPGLAGSITVVGSDTMANLMTIWSVEFRQLYPQVKFQIQASGSSTAPPALTEGISDIGPMSRELHTSEIRYFSGKHGYQPLSLKVGIDAIALFVDVNNPISKLSIQQVDSIFSATRFCGYHEETQYWRQLGVAGSNANRKIQIFGRNSVSGTYGLFKRLALCDGDFKATVNELPGSTSVIQSVAFSNGAIGYAGFGHKTAAVKALAIADYSGEFIPATSQTISSGKYPLSRFLYLVVNKPPNASLPLLEQEFLRFVLSKAGQKAVEQEGYVGMPDNMLNTQLKALISD</sequence>
<keyword evidence="3 4" id="KW-0732">Signal</keyword>
<keyword evidence="7" id="KW-1185">Reference proteome</keyword>
<feature type="signal peptide" evidence="4">
    <location>
        <begin position="1"/>
        <end position="26"/>
    </location>
</feature>
<dbReference type="eggNOG" id="COG0226">
    <property type="taxonomic scope" value="Bacteria"/>
</dbReference>
<dbReference type="PROSITE" id="PS51257">
    <property type="entry name" value="PROKAR_LIPOPROTEIN"/>
    <property type="match status" value="1"/>
</dbReference>
<dbReference type="GO" id="GO:0006817">
    <property type="term" value="P:phosphate ion transport"/>
    <property type="evidence" value="ECO:0007669"/>
    <property type="project" value="UniProtKB-UniRule"/>
</dbReference>
<gene>
    <name evidence="6" type="primary">pstS</name>
    <name evidence="6" type="ORF">GLIP_2760</name>
</gene>
<dbReference type="SUPFAM" id="SSF53850">
    <property type="entry name" value="Periplasmic binding protein-like II"/>
    <property type="match status" value="1"/>
</dbReference>
<evidence type="ECO:0000256" key="4">
    <source>
        <dbReference type="RuleBase" id="RU367119"/>
    </source>
</evidence>
<dbReference type="GO" id="GO:0042301">
    <property type="term" value="F:phosphate ion binding"/>
    <property type="evidence" value="ECO:0007669"/>
    <property type="project" value="UniProtKB-UniRule"/>
</dbReference>
<evidence type="ECO:0000313" key="7">
    <source>
        <dbReference type="Proteomes" id="UP000006334"/>
    </source>
</evidence>
<dbReference type="OrthoDB" id="9765713at2"/>
<dbReference type="GO" id="GO:0007155">
    <property type="term" value="P:cell adhesion"/>
    <property type="evidence" value="ECO:0007669"/>
    <property type="project" value="UniProtKB-UniRule"/>
</dbReference>
<dbReference type="CDD" id="cd13653">
    <property type="entry name" value="PBP2_phosphate_like_1"/>
    <property type="match status" value="1"/>
</dbReference>
<organism evidence="6 7">
    <name type="scientific">Aliiglaciecola lipolytica E3</name>
    <dbReference type="NCBI Taxonomy" id="1127673"/>
    <lineage>
        <taxon>Bacteria</taxon>
        <taxon>Pseudomonadati</taxon>
        <taxon>Pseudomonadota</taxon>
        <taxon>Gammaproteobacteria</taxon>
        <taxon>Alteromonadales</taxon>
        <taxon>Alteromonadaceae</taxon>
        <taxon>Aliiglaciecola</taxon>
    </lineage>
</organism>
<keyword evidence="2 4" id="KW-0813">Transport</keyword>
<dbReference type="GO" id="GO:0042597">
    <property type="term" value="C:periplasmic space"/>
    <property type="evidence" value="ECO:0007669"/>
    <property type="project" value="UniProtKB-SubCell"/>
</dbReference>
<evidence type="ECO:0000256" key="2">
    <source>
        <dbReference type="ARBA" id="ARBA00022448"/>
    </source>
</evidence>
<feature type="domain" description="PBP" evidence="5">
    <location>
        <begin position="36"/>
        <end position="291"/>
    </location>
</feature>
<comment type="caution">
    <text evidence="6">The sequence shown here is derived from an EMBL/GenBank/DDBJ whole genome shotgun (WGS) entry which is preliminary data.</text>
</comment>